<evidence type="ECO:0000313" key="2">
    <source>
        <dbReference type="Proteomes" id="UP001142489"/>
    </source>
</evidence>
<sequence>MAEASSHTEDTLAGQHFAIPVDASAPILSEVSPCEFPEGDESLPFGKLLVTDNGRHNTLSGSLVDVFDLFNRETEDKTFERLEEKQKEKIRRHKMEWCWTNWLSAFLIYVSTIVRAHPEKAYGLVQYLDMIHQAHMDFAGSLQYDEGFRMRMACHPTMHCTGHYGCRLCPYHTLL</sequence>
<proteinExistence type="predicted"/>
<dbReference type="OrthoDB" id="9050357at2759"/>
<dbReference type="Proteomes" id="UP001142489">
    <property type="component" value="Unassembled WGS sequence"/>
</dbReference>
<evidence type="ECO:0000313" key="1">
    <source>
        <dbReference type="EMBL" id="KAJ7335722.1"/>
    </source>
</evidence>
<dbReference type="EMBL" id="JAPFRF010000004">
    <property type="protein sequence ID" value="KAJ7335722.1"/>
    <property type="molecule type" value="Genomic_DNA"/>
</dbReference>
<comment type="caution">
    <text evidence="1">The sequence shown here is derived from an EMBL/GenBank/DDBJ whole genome shotgun (WGS) entry which is preliminary data.</text>
</comment>
<keyword evidence="2" id="KW-1185">Reference proteome</keyword>
<gene>
    <name evidence="1" type="ORF">JRQ81_013663</name>
</gene>
<organism evidence="1 2">
    <name type="scientific">Phrynocephalus forsythii</name>
    <dbReference type="NCBI Taxonomy" id="171643"/>
    <lineage>
        <taxon>Eukaryota</taxon>
        <taxon>Metazoa</taxon>
        <taxon>Chordata</taxon>
        <taxon>Craniata</taxon>
        <taxon>Vertebrata</taxon>
        <taxon>Euteleostomi</taxon>
        <taxon>Lepidosauria</taxon>
        <taxon>Squamata</taxon>
        <taxon>Bifurcata</taxon>
        <taxon>Unidentata</taxon>
        <taxon>Episquamata</taxon>
        <taxon>Toxicofera</taxon>
        <taxon>Iguania</taxon>
        <taxon>Acrodonta</taxon>
        <taxon>Agamidae</taxon>
        <taxon>Agaminae</taxon>
        <taxon>Phrynocephalus</taxon>
    </lineage>
</organism>
<name>A0A9Q0Y0A9_9SAUR</name>
<reference evidence="1" key="1">
    <citation type="journal article" date="2023" name="DNA Res.">
        <title>Chromosome-level genome assembly of Phrynocephalus forsythii using third-generation DNA sequencing and Hi-C analysis.</title>
        <authorList>
            <person name="Qi Y."/>
            <person name="Zhao W."/>
            <person name="Zhao Y."/>
            <person name="Niu C."/>
            <person name="Cao S."/>
            <person name="Zhang Y."/>
        </authorList>
    </citation>
    <scope>NUCLEOTIDE SEQUENCE</scope>
    <source>
        <tissue evidence="1">Muscle</tissue>
    </source>
</reference>
<protein>
    <submittedName>
        <fullName evidence="1">Uncharacterized protein</fullName>
    </submittedName>
</protein>
<accession>A0A9Q0Y0A9</accession>
<dbReference type="AlphaFoldDB" id="A0A9Q0Y0A9"/>